<evidence type="ECO:0000313" key="4">
    <source>
        <dbReference type="Proteomes" id="UP000321085"/>
    </source>
</evidence>
<evidence type="ECO:0000313" key="3">
    <source>
        <dbReference type="EMBL" id="GEO19346.1"/>
    </source>
</evidence>
<keyword evidence="2" id="KW-0964">Secreted</keyword>
<evidence type="ECO:0000256" key="1">
    <source>
        <dbReference type="ARBA" id="ARBA00004613"/>
    </source>
</evidence>
<dbReference type="PANTHER" id="PTHR38340:SF1">
    <property type="entry name" value="S-LAYER PROTEIN"/>
    <property type="match status" value="1"/>
</dbReference>
<gene>
    <name evidence="3" type="ORF">MAE02_70420</name>
</gene>
<dbReference type="Gene3D" id="2.150.10.10">
    <property type="entry name" value="Serralysin-like metalloprotease, C-terminal"/>
    <property type="match status" value="1"/>
</dbReference>
<sequence>MEGSGAEAKLVFAIRAPAGSSVGAGTTLWLNTDRDSGASPATGQQIFEGAAFGGGGAEYNINFFTDNQPYLYTGADGENFVIGPLTHAFSTARDVVEFEVPFALISETDGAVDVLVDVNNSVFLPNDYALFTYTVAGQNLYSISDAAAVTEGGALEFTITRTFPTTTDVLVTTSHGDVLMKAGDVSATLAVPTADNAFWGANPDVVVTLTGAFGSDTGVGSVLDNEAAPPPVTPPVGDPGPVVVDPGPVAPVGKVLNGGRGGDVLQGGAGDDWLKGNAGNDKLFGNGSSDYLYGGIGKDVLSGGAGQDSFVFNTKAAKSNIDKVTDFNVVDDAIYLENAIFKALGNKGSINKPVQIKKAEFALGNKAADGSDHVIYNKKTGALFYDADGTGSQAQVQIATLSKNLKMTHKDFFVI</sequence>
<dbReference type="InterPro" id="IPR011049">
    <property type="entry name" value="Serralysin-like_metalloprot_C"/>
</dbReference>
<dbReference type="InterPro" id="IPR018511">
    <property type="entry name" value="Hemolysin-typ_Ca-bd_CS"/>
</dbReference>
<dbReference type="PROSITE" id="PS00330">
    <property type="entry name" value="HEMOLYSIN_CALCIUM"/>
    <property type="match status" value="1"/>
</dbReference>
<evidence type="ECO:0008006" key="5">
    <source>
        <dbReference type="Google" id="ProtNLM"/>
    </source>
</evidence>
<dbReference type="GO" id="GO:0005576">
    <property type="term" value="C:extracellular region"/>
    <property type="evidence" value="ECO:0007669"/>
    <property type="project" value="UniProtKB-SubCell"/>
</dbReference>
<dbReference type="PRINTS" id="PR00313">
    <property type="entry name" value="CABNDNGRPT"/>
</dbReference>
<reference evidence="3 4" key="1">
    <citation type="submission" date="2019-07" db="EMBL/GenBank/DDBJ databases">
        <title>Whole genome shotgun sequence of Microvirga aerophila NBRC 106136.</title>
        <authorList>
            <person name="Hosoyama A."/>
            <person name="Uohara A."/>
            <person name="Ohji S."/>
            <person name="Ichikawa N."/>
        </authorList>
    </citation>
    <scope>NUCLEOTIDE SEQUENCE [LARGE SCALE GENOMIC DNA]</scope>
    <source>
        <strain evidence="3 4">NBRC 106136</strain>
    </source>
</reference>
<keyword evidence="4" id="KW-1185">Reference proteome</keyword>
<dbReference type="InterPro" id="IPR038081">
    <property type="entry name" value="CalX-like_sf"/>
</dbReference>
<dbReference type="EMBL" id="BJYU01000447">
    <property type="protein sequence ID" value="GEO19346.1"/>
    <property type="molecule type" value="Genomic_DNA"/>
</dbReference>
<organism evidence="3 4">
    <name type="scientific">Microvirga aerophila</name>
    <dbReference type="NCBI Taxonomy" id="670291"/>
    <lineage>
        <taxon>Bacteria</taxon>
        <taxon>Pseudomonadati</taxon>
        <taxon>Pseudomonadota</taxon>
        <taxon>Alphaproteobacteria</taxon>
        <taxon>Hyphomicrobiales</taxon>
        <taxon>Methylobacteriaceae</taxon>
        <taxon>Microvirga</taxon>
    </lineage>
</organism>
<name>A0A512C532_9HYPH</name>
<evidence type="ECO:0000256" key="2">
    <source>
        <dbReference type="ARBA" id="ARBA00022525"/>
    </source>
</evidence>
<comment type="subcellular location">
    <subcellularLocation>
        <location evidence="1">Secreted</location>
    </subcellularLocation>
</comment>
<dbReference type="InterPro" id="IPR050557">
    <property type="entry name" value="RTX_toxin/Mannuronan_C5-epim"/>
</dbReference>
<accession>A0A512C532</accession>
<dbReference type="Proteomes" id="UP000321085">
    <property type="component" value="Unassembled WGS sequence"/>
</dbReference>
<dbReference type="GO" id="GO:0005509">
    <property type="term" value="F:calcium ion binding"/>
    <property type="evidence" value="ECO:0007669"/>
    <property type="project" value="InterPro"/>
</dbReference>
<dbReference type="Pfam" id="PF00353">
    <property type="entry name" value="HemolysinCabind"/>
    <property type="match status" value="1"/>
</dbReference>
<proteinExistence type="predicted"/>
<protein>
    <recommendedName>
        <fullName evidence="5">Calcium-binding protein</fullName>
    </recommendedName>
</protein>
<dbReference type="InterPro" id="IPR001343">
    <property type="entry name" value="Hemolysn_Ca-bd"/>
</dbReference>
<comment type="caution">
    <text evidence="3">The sequence shown here is derived from an EMBL/GenBank/DDBJ whole genome shotgun (WGS) entry which is preliminary data.</text>
</comment>
<dbReference type="SUPFAM" id="SSF141072">
    <property type="entry name" value="CalX-like"/>
    <property type="match status" value="1"/>
</dbReference>
<dbReference type="PANTHER" id="PTHR38340">
    <property type="entry name" value="S-LAYER PROTEIN"/>
    <property type="match status" value="1"/>
</dbReference>
<dbReference type="AlphaFoldDB" id="A0A512C532"/>
<dbReference type="SUPFAM" id="SSF51120">
    <property type="entry name" value="beta-Roll"/>
    <property type="match status" value="1"/>
</dbReference>